<feature type="region of interest" description="Disordered" evidence="1">
    <location>
        <begin position="199"/>
        <end position="221"/>
    </location>
</feature>
<feature type="region of interest" description="Disordered" evidence="1">
    <location>
        <begin position="111"/>
        <end position="151"/>
    </location>
</feature>
<accession>A0A0S4TTI2</accession>
<organism evidence="2">
    <name type="scientific">Ralstonia solanacearum</name>
    <name type="common">Pseudomonas solanacearum</name>
    <dbReference type="NCBI Taxonomy" id="305"/>
    <lineage>
        <taxon>Bacteria</taxon>
        <taxon>Pseudomonadati</taxon>
        <taxon>Pseudomonadota</taxon>
        <taxon>Betaproteobacteria</taxon>
        <taxon>Burkholderiales</taxon>
        <taxon>Burkholderiaceae</taxon>
        <taxon>Ralstonia</taxon>
        <taxon>Ralstonia solanacearum species complex</taxon>
    </lineage>
</organism>
<protein>
    <submittedName>
        <fullName evidence="2">Uncharacterized protein</fullName>
    </submittedName>
</protein>
<gene>
    <name evidence="2" type="ORF">RUN39_v1_570040</name>
</gene>
<dbReference type="AlphaFoldDB" id="A0A0S4TTI2"/>
<sequence length="221" mass="23518">MTDRRIVFNRNAPSVDVPLLFHSTACGAAVNPACAAAPRGAAHMDATSACVRCGRPERLARRVAGNVLLAVQAVDPCQHGPDVFRCVEQARAEEDRRHQLRGVRLHVADLFAPQPPPRCAGPPTRRRPRPPAPGRSGRPGPARDASLSRKDLGQKAAALLSQITGGNYFANKAKNDAEVPGTRAPALLARARQAIAFVNGQGSNPFKGAVSRPAGSDRLRR</sequence>
<evidence type="ECO:0000256" key="1">
    <source>
        <dbReference type="SAM" id="MobiDB-lite"/>
    </source>
</evidence>
<proteinExistence type="predicted"/>
<dbReference type="EMBL" id="LN899819">
    <property type="protein sequence ID" value="CUV13337.1"/>
    <property type="molecule type" value="Genomic_DNA"/>
</dbReference>
<feature type="compositionally biased region" description="Low complexity" evidence="1">
    <location>
        <begin position="134"/>
        <end position="143"/>
    </location>
</feature>
<reference evidence="2" key="1">
    <citation type="submission" date="2015-10" db="EMBL/GenBank/DDBJ databases">
        <authorList>
            <person name="Gilbert D.G."/>
        </authorList>
    </citation>
    <scope>NUCLEOTIDE SEQUENCE</scope>
    <source>
        <strain evidence="2">Phyl III-seqv23</strain>
    </source>
</reference>
<name>A0A0S4TTI2_RALSL</name>
<evidence type="ECO:0000313" key="2">
    <source>
        <dbReference type="EMBL" id="CUV13337.1"/>
    </source>
</evidence>